<name>A0A8J6M0Q1_9ALTE</name>
<dbReference type="RefSeq" id="WP_186505528.1">
    <property type="nucleotide sequence ID" value="NZ_JACNEP010000002.1"/>
</dbReference>
<dbReference type="InterPro" id="IPR035965">
    <property type="entry name" value="PAS-like_dom_sf"/>
</dbReference>
<evidence type="ECO:0000259" key="12">
    <source>
        <dbReference type="PROSITE" id="PS50109"/>
    </source>
</evidence>
<dbReference type="PRINTS" id="PR00344">
    <property type="entry name" value="BCTRLSENSOR"/>
</dbReference>
<evidence type="ECO:0000256" key="1">
    <source>
        <dbReference type="ARBA" id="ARBA00000085"/>
    </source>
</evidence>
<organism evidence="14 15">
    <name type="scientific">Neptunicella marina</name>
    <dbReference type="NCBI Taxonomy" id="2125989"/>
    <lineage>
        <taxon>Bacteria</taxon>
        <taxon>Pseudomonadati</taxon>
        <taxon>Pseudomonadota</taxon>
        <taxon>Gammaproteobacteria</taxon>
        <taxon>Alteromonadales</taxon>
        <taxon>Alteromonadaceae</taxon>
        <taxon>Neptunicella</taxon>
    </lineage>
</organism>
<dbReference type="InterPro" id="IPR001789">
    <property type="entry name" value="Sig_transdc_resp-reg_receiver"/>
</dbReference>
<dbReference type="Pfam" id="PF01590">
    <property type="entry name" value="GAF"/>
    <property type="match status" value="1"/>
</dbReference>
<proteinExistence type="predicted"/>
<dbReference type="Gene3D" id="1.10.287.130">
    <property type="match status" value="1"/>
</dbReference>
<keyword evidence="7" id="KW-0067">ATP-binding</keyword>
<dbReference type="InterPro" id="IPR036890">
    <property type="entry name" value="HATPase_C_sf"/>
</dbReference>
<dbReference type="Pfam" id="PF02518">
    <property type="entry name" value="HATPase_c"/>
    <property type="match status" value="1"/>
</dbReference>
<evidence type="ECO:0000256" key="10">
    <source>
        <dbReference type="ARBA" id="ARBA00068150"/>
    </source>
</evidence>
<evidence type="ECO:0000256" key="7">
    <source>
        <dbReference type="ARBA" id="ARBA00022840"/>
    </source>
</evidence>
<dbReference type="PANTHER" id="PTHR45339:SF1">
    <property type="entry name" value="HYBRID SIGNAL TRANSDUCTION HISTIDINE KINASE J"/>
    <property type="match status" value="1"/>
</dbReference>
<dbReference type="InterPro" id="IPR003018">
    <property type="entry name" value="GAF"/>
</dbReference>
<dbReference type="Pfam" id="PF00512">
    <property type="entry name" value="HisKA"/>
    <property type="match status" value="1"/>
</dbReference>
<dbReference type="SUPFAM" id="SSF55874">
    <property type="entry name" value="ATPase domain of HSP90 chaperone/DNA topoisomerase II/histidine kinase"/>
    <property type="match status" value="1"/>
</dbReference>
<feature type="modified residue" description="4-aspartylphosphate" evidence="11">
    <location>
        <position position="622"/>
    </location>
</feature>
<dbReference type="InterPro" id="IPR029016">
    <property type="entry name" value="GAF-like_dom_sf"/>
</dbReference>
<reference evidence="14" key="2">
    <citation type="submission" date="2020-08" db="EMBL/GenBank/DDBJ databases">
        <authorList>
            <person name="Lai Q."/>
        </authorList>
    </citation>
    <scope>NUCLEOTIDE SEQUENCE</scope>
    <source>
        <strain evidence="14">S27-2</strain>
    </source>
</reference>
<dbReference type="SUPFAM" id="SSF55781">
    <property type="entry name" value="GAF domain-like"/>
    <property type="match status" value="1"/>
</dbReference>
<evidence type="ECO:0000259" key="13">
    <source>
        <dbReference type="PROSITE" id="PS50110"/>
    </source>
</evidence>
<keyword evidence="15" id="KW-1185">Reference proteome</keyword>
<dbReference type="FunFam" id="1.10.287.130:FF:000002">
    <property type="entry name" value="Two-component osmosensing histidine kinase"/>
    <property type="match status" value="1"/>
</dbReference>
<dbReference type="GO" id="GO:0005524">
    <property type="term" value="F:ATP binding"/>
    <property type="evidence" value="ECO:0007669"/>
    <property type="project" value="UniProtKB-KW"/>
</dbReference>
<sequence length="694" mass="77269">MQPSEESRIIDTLRSLHHITADSGLSVAEKIKRILVLGTNTFSLPLALISHVVEQRYIVSFVHCANNEISPGDEFELGITYCIHTLNAEGPLAFSHVAESEISSHPCYHTFGLESYIGIPLEVDGQRYGTLNFSGSEPRPQDFTEHDLELIRLFAQWIGNELTRKVKDERFARQQTMLESMSQQARIGAWELDLVEKKLLWSSMTKTIHEVSDDYEPQLDTAVEFYEEGYSRDRIRFLVEQAMTCGDDWNEELKIVTAKGNELWVAARGSAVFENGHCIRLEGSFQDVDERVKNRMALINAKEAAEAAAKTKSEFLANMSHEIRTPMNGIIGMLQWLKRTPLDQNQQKNLSVAYDSAESLLSLLNDILDFSKVESGKLELESVNFNLGSLFEQFIAIMQPAFEDKGIVLFANYSQLNDVRVKGDPVRVRQILHNLVGNALKFTHEGSVTVDASIKPKNDGLVLYCSVSDTGIGINADTMSQLFNPFTQADSSTTRNFGGTGLGLSIVKQLCLLMQGDAEVCSEPQLRGSCFSFHVCLQQGDVLSSDESPLALLEKGEPEQHGNVLNKQACSVLVVEDNQINQIVIIELLEQLHIQAKICENGQQALDTLTRFPSAFDLVLMDCQMPVLDGYQTTMALRRGDAGRDCATIPVIALTANAMDGDKDKCFAAGMDDYISKPIDINRLESVIRRNLKA</sequence>
<dbReference type="PROSITE" id="PS50109">
    <property type="entry name" value="HIS_KIN"/>
    <property type="match status" value="1"/>
</dbReference>
<dbReference type="PROSITE" id="PS50110">
    <property type="entry name" value="RESPONSE_REGULATORY"/>
    <property type="match status" value="1"/>
</dbReference>
<gene>
    <name evidence="14" type="ORF">H8B19_04225</name>
</gene>
<evidence type="ECO:0000256" key="11">
    <source>
        <dbReference type="PROSITE-ProRule" id="PRU00169"/>
    </source>
</evidence>
<dbReference type="SUPFAM" id="SSF55785">
    <property type="entry name" value="PYP-like sensor domain (PAS domain)"/>
    <property type="match status" value="1"/>
</dbReference>
<dbReference type="Gene3D" id="3.30.565.10">
    <property type="entry name" value="Histidine kinase-like ATPase, C-terminal domain"/>
    <property type="match status" value="1"/>
</dbReference>
<keyword evidence="6" id="KW-0418">Kinase</keyword>
<dbReference type="InterPro" id="IPR003594">
    <property type="entry name" value="HATPase_dom"/>
</dbReference>
<dbReference type="Gene3D" id="3.30.450.40">
    <property type="match status" value="1"/>
</dbReference>
<dbReference type="InterPro" id="IPR005467">
    <property type="entry name" value="His_kinase_dom"/>
</dbReference>
<dbReference type="InterPro" id="IPR003661">
    <property type="entry name" value="HisK_dim/P_dom"/>
</dbReference>
<dbReference type="PANTHER" id="PTHR45339">
    <property type="entry name" value="HYBRID SIGNAL TRANSDUCTION HISTIDINE KINASE J"/>
    <property type="match status" value="1"/>
</dbReference>
<dbReference type="GO" id="GO:0000155">
    <property type="term" value="F:phosphorelay sensor kinase activity"/>
    <property type="evidence" value="ECO:0007669"/>
    <property type="project" value="InterPro"/>
</dbReference>
<keyword evidence="5" id="KW-0547">Nucleotide-binding</keyword>
<dbReference type="CDD" id="cd17546">
    <property type="entry name" value="REC_hyHK_CKI1_RcsC-like"/>
    <property type="match status" value="1"/>
</dbReference>
<dbReference type="Gene3D" id="3.40.50.2300">
    <property type="match status" value="1"/>
</dbReference>
<dbReference type="Pfam" id="PF00072">
    <property type="entry name" value="Response_reg"/>
    <property type="match status" value="1"/>
</dbReference>
<evidence type="ECO:0000313" key="15">
    <source>
        <dbReference type="Proteomes" id="UP000601768"/>
    </source>
</evidence>
<evidence type="ECO:0000256" key="9">
    <source>
        <dbReference type="ARBA" id="ARBA00064003"/>
    </source>
</evidence>
<protein>
    <recommendedName>
        <fullName evidence="10">Sensory/regulatory protein RpfC</fullName>
        <ecNumber evidence="2">2.7.13.3</ecNumber>
    </recommendedName>
</protein>
<comment type="catalytic activity">
    <reaction evidence="1">
        <text>ATP + protein L-histidine = ADP + protein N-phospho-L-histidine.</text>
        <dbReference type="EC" id="2.7.13.3"/>
    </reaction>
</comment>
<dbReference type="SMART" id="SM00387">
    <property type="entry name" value="HATPase_c"/>
    <property type="match status" value="1"/>
</dbReference>
<evidence type="ECO:0000256" key="3">
    <source>
        <dbReference type="ARBA" id="ARBA00022553"/>
    </source>
</evidence>
<dbReference type="SMART" id="SM00448">
    <property type="entry name" value="REC"/>
    <property type="match status" value="1"/>
</dbReference>
<comment type="subunit">
    <text evidence="9">At low DSF concentrations, interacts with RpfF.</text>
</comment>
<dbReference type="InterPro" id="IPR004358">
    <property type="entry name" value="Sig_transdc_His_kin-like_C"/>
</dbReference>
<dbReference type="CDD" id="cd00082">
    <property type="entry name" value="HisKA"/>
    <property type="match status" value="1"/>
</dbReference>
<dbReference type="InterPro" id="IPR036097">
    <property type="entry name" value="HisK_dim/P_sf"/>
</dbReference>
<evidence type="ECO:0000256" key="6">
    <source>
        <dbReference type="ARBA" id="ARBA00022777"/>
    </source>
</evidence>
<comment type="caution">
    <text evidence="14">The sequence shown here is derived from an EMBL/GenBank/DDBJ whole genome shotgun (WGS) entry which is preliminary data.</text>
</comment>
<dbReference type="FunFam" id="3.30.565.10:FF:000010">
    <property type="entry name" value="Sensor histidine kinase RcsC"/>
    <property type="match status" value="1"/>
</dbReference>
<keyword evidence="4" id="KW-0808">Transferase</keyword>
<feature type="domain" description="Response regulatory" evidence="13">
    <location>
        <begin position="571"/>
        <end position="692"/>
    </location>
</feature>
<dbReference type="SMART" id="SM00065">
    <property type="entry name" value="GAF"/>
    <property type="match status" value="1"/>
</dbReference>
<keyword evidence="3 11" id="KW-0597">Phosphoprotein</keyword>
<dbReference type="EMBL" id="JACNEP010000002">
    <property type="protein sequence ID" value="MBC3765068.1"/>
    <property type="molecule type" value="Genomic_DNA"/>
</dbReference>
<keyword evidence="8" id="KW-0902">Two-component regulatory system</keyword>
<accession>A0A8J6M0Q1</accession>
<dbReference type="AlphaFoldDB" id="A0A8J6M0Q1"/>
<dbReference type="EC" id="2.7.13.3" evidence="2"/>
<reference evidence="14" key="1">
    <citation type="journal article" date="2018" name="Int. J. Syst. Evol. Microbiol.">
        <title>Neptunicella marina gen. nov., sp. nov., isolated from surface seawater.</title>
        <authorList>
            <person name="Liu X."/>
            <person name="Lai Q."/>
            <person name="Du Y."/>
            <person name="Zhang X."/>
            <person name="Liu Z."/>
            <person name="Sun F."/>
            <person name="Shao Z."/>
        </authorList>
    </citation>
    <scope>NUCLEOTIDE SEQUENCE</scope>
    <source>
        <strain evidence="14">S27-2</strain>
    </source>
</reference>
<evidence type="ECO:0000313" key="14">
    <source>
        <dbReference type="EMBL" id="MBC3765068.1"/>
    </source>
</evidence>
<dbReference type="SUPFAM" id="SSF47384">
    <property type="entry name" value="Homodimeric domain of signal transducing histidine kinase"/>
    <property type="match status" value="1"/>
</dbReference>
<dbReference type="CDD" id="cd16922">
    <property type="entry name" value="HATPase_EvgS-ArcB-TorS-like"/>
    <property type="match status" value="1"/>
</dbReference>
<evidence type="ECO:0000256" key="4">
    <source>
        <dbReference type="ARBA" id="ARBA00022679"/>
    </source>
</evidence>
<evidence type="ECO:0000256" key="5">
    <source>
        <dbReference type="ARBA" id="ARBA00022741"/>
    </source>
</evidence>
<dbReference type="Gene3D" id="3.30.450.20">
    <property type="entry name" value="PAS domain"/>
    <property type="match status" value="1"/>
</dbReference>
<dbReference type="InterPro" id="IPR011006">
    <property type="entry name" value="CheY-like_superfamily"/>
</dbReference>
<evidence type="ECO:0000256" key="8">
    <source>
        <dbReference type="ARBA" id="ARBA00023012"/>
    </source>
</evidence>
<evidence type="ECO:0000256" key="2">
    <source>
        <dbReference type="ARBA" id="ARBA00012438"/>
    </source>
</evidence>
<dbReference type="SMART" id="SM00388">
    <property type="entry name" value="HisKA"/>
    <property type="match status" value="1"/>
</dbReference>
<dbReference type="Proteomes" id="UP000601768">
    <property type="component" value="Unassembled WGS sequence"/>
</dbReference>
<feature type="domain" description="Histidine kinase" evidence="12">
    <location>
        <begin position="318"/>
        <end position="539"/>
    </location>
</feature>
<dbReference type="SUPFAM" id="SSF52172">
    <property type="entry name" value="CheY-like"/>
    <property type="match status" value="1"/>
</dbReference>